<dbReference type="PRINTS" id="PR00461">
    <property type="entry name" value="PLPEROXIDASE"/>
</dbReference>
<feature type="disulfide bond" evidence="17">
    <location>
        <begin position="36"/>
        <end position="116"/>
    </location>
</feature>
<keyword evidence="21" id="KW-1185">Reference proteome</keyword>
<dbReference type="CDD" id="cd00693">
    <property type="entry name" value="secretory_peroxidase"/>
    <property type="match status" value="1"/>
</dbReference>
<dbReference type="Proteomes" id="UP001642360">
    <property type="component" value="Unassembled WGS sequence"/>
</dbReference>
<dbReference type="EC" id="1.11.1.7" evidence="3 18"/>
<feature type="site" description="Transition state stabilizer" evidence="16">
    <location>
        <position position="63"/>
    </location>
</feature>
<feature type="signal peptide" evidence="18">
    <location>
        <begin position="1"/>
        <end position="21"/>
    </location>
</feature>
<comment type="similarity">
    <text evidence="18">Belongs to the peroxidase family. Classical plant (class III) peroxidase subfamily.</text>
</comment>
<comment type="cofactor">
    <cofactor evidence="15 18">
        <name>Ca(2+)</name>
        <dbReference type="ChEBI" id="CHEBI:29108"/>
    </cofactor>
    <text evidence="15 18">Binds 2 calcium ions per subunit.</text>
</comment>
<feature type="disulfide bond" evidence="17">
    <location>
        <begin position="69"/>
        <end position="74"/>
    </location>
</feature>
<evidence type="ECO:0000256" key="3">
    <source>
        <dbReference type="ARBA" id="ARBA00012313"/>
    </source>
</evidence>
<name>A0ABC8UFC1_9AQUA</name>
<evidence type="ECO:0000256" key="17">
    <source>
        <dbReference type="PIRSR" id="PIRSR600823-5"/>
    </source>
</evidence>
<feature type="binding site" evidence="15">
    <location>
        <position position="247"/>
    </location>
    <ligand>
        <name>Ca(2+)</name>
        <dbReference type="ChEBI" id="CHEBI:29108"/>
        <label>2</label>
    </ligand>
</feature>
<keyword evidence="12 18" id="KW-0376">Hydrogen peroxide</keyword>
<dbReference type="GO" id="GO:0140825">
    <property type="term" value="F:lactoperoxidase activity"/>
    <property type="evidence" value="ECO:0007669"/>
    <property type="project" value="UniProtKB-EC"/>
</dbReference>
<dbReference type="AlphaFoldDB" id="A0ABC8UFC1"/>
<reference evidence="20 21" key="1">
    <citation type="submission" date="2024-02" db="EMBL/GenBank/DDBJ databases">
        <authorList>
            <person name="Vignale AGUSTIN F."/>
            <person name="Sosa J E."/>
            <person name="Modenutti C."/>
        </authorList>
    </citation>
    <scope>NUCLEOTIDE SEQUENCE [LARGE SCALE GENOMIC DNA]</scope>
</reference>
<dbReference type="InterPro" id="IPR002016">
    <property type="entry name" value="Haem_peroxidase"/>
</dbReference>
<keyword evidence="9 15" id="KW-0408">Iron</keyword>
<dbReference type="PRINTS" id="PR00458">
    <property type="entry name" value="PEROXIDASE"/>
</dbReference>
<evidence type="ECO:0000256" key="12">
    <source>
        <dbReference type="ARBA" id="ARBA00023324"/>
    </source>
</evidence>
<dbReference type="PROSITE" id="PS50873">
    <property type="entry name" value="PEROXIDASE_4"/>
    <property type="match status" value="1"/>
</dbReference>
<evidence type="ECO:0000259" key="19">
    <source>
        <dbReference type="PROSITE" id="PS50873"/>
    </source>
</evidence>
<evidence type="ECO:0000256" key="6">
    <source>
        <dbReference type="ARBA" id="ARBA00022723"/>
    </source>
</evidence>
<feature type="disulfide bond" evidence="17">
    <location>
        <begin position="201"/>
        <end position="233"/>
    </location>
</feature>
<comment type="function">
    <text evidence="18">Removal of H(2)O(2), oxidation of toxic reductants, biosynthesis and degradation of lignin, suberization, auxin catabolism, response to environmental stresses such as wounding, pathogen attack and oxidative stress.</text>
</comment>
<proteinExistence type="inferred from homology"/>
<feature type="binding site" evidence="15">
    <location>
        <position position="71"/>
    </location>
    <ligand>
        <name>Ca(2+)</name>
        <dbReference type="ChEBI" id="CHEBI:29108"/>
        <label>1</label>
    </ligand>
</feature>
<dbReference type="InterPro" id="IPR019794">
    <property type="entry name" value="Peroxidases_AS"/>
</dbReference>
<evidence type="ECO:0000256" key="8">
    <source>
        <dbReference type="ARBA" id="ARBA00023002"/>
    </source>
</evidence>
<dbReference type="Pfam" id="PF00141">
    <property type="entry name" value="peroxidase"/>
    <property type="match status" value="1"/>
</dbReference>
<evidence type="ECO:0000256" key="13">
    <source>
        <dbReference type="PIRSR" id="PIRSR600823-1"/>
    </source>
</evidence>
<keyword evidence="18" id="KW-0964">Secreted</keyword>
<organism evidence="20 21">
    <name type="scientific">Ilex paraguariensis</name>
    <name type="common">yerba mate</name>
    <dbReference type="NCBI Taxonomy" id="185542"/>
    <lineage>
        <taxon>Eukaryota</taxon>
        <taxon>Viridiplantae</taxon>
        <taxon>Streptophyta</taxon>
        <taxon>Embryophyta</taxon>
        <taxon>Tracheophyta</taxon>
        <taxon>Spermatophyta</taxon>
        <taxon>Magnoliopsida</taxon>
        <taxon>eudicotyledons</taxon>
        <taxon>Gunneridae</taxon>
        <taxon>Pentapetalae</taxon>
        <taxon>asterids</taxon>
        <taxon>campanulids</taxon>
        <taxon>Aquifoliales</taxon>
        <taxon>Aquifoliaceae</taxon>
        <taxon>Ilex</taxon>
    </lineage>
</organism>
<keyword evidence="4 18" id="KW-0575">Peroxidase</keyword>
<feature type="binding site" description="axial binding residue" evidence="15">
    <location>
        <position position="194"/>
    </location>
    <ligand>
        <name>heme b</name>
        <dbReference type="ChEBI" id="CHEBI:60344"/>
    </ligand>
    <ligandPart>
        <name>Fe</name>
        <dbReference type="ChEBI" id="CHEBI:18248"/>
    </ligandPart>
</feature>
<dbReference type="GO" id="GO:0005576">
    <property type="term" value="C:extracellular region"/>
    <property type="evidence" value="ECO:0007669"/>
    <property type="project" value="UniProtKB-SubCell"/>
</dbReference>
<dbReference type="InterPro" id="IPR033905">
    <property type="entry name" value="Secretory_peroxidase"/>
</dbReference>
<feature type="domain" description="Plant heme peroxidase family profile" evidence="19">
    <location>
        <begin position="26"/>
        <end position="327"/>
    </location>
</feature>
<dbReference type="GO" id="GO:0020037">
    <property type="term" value="F:heme binding"/>
    <property type="evidence" value="ECO:0007669"/>
    <property type="project" value="UniProtKB-UniRule"/>
</dbReference>
<dbReference type="FunFam" id="1.10.520.10:FF:000001">
    <property type="entry name" value="Peroxidase"/>
    <property type="match status" value="1"/>
</dbReference>
<feature type="binding site" evidence="14">
    <location>
        <position position="164"/>
    </location>
    <ligand>
        <name>substrate</name>
    </ligand>
</feature>
<dbReference type="Gene3D" id="1.10.420.10">
    <property type="entry name" value="Peroxidase, domain 2"/>
    <property type="match status" value="1"/>
</dbReference>
<feature type="binding site" evidence="15">
    <location>
        <position position="73"/>
    </location>
    <ligand>
        <name>Ca(2+)</name>
        <dbReference type="ChEBI" id="CHEBI:29108"/>
        <label>1</label>
    </ligand>
</feature>
<feature type="binding site" evidence="15">
    <location>
        <position position="195"/>
    </location>
    <ligand>
        <name>Ca(2+)</name>
        <dbReference type="ChEBI" id="CHEBI:29108"/>
        <label>2</label>
    </ligand>
</feature>
<feature type="active site" description="Proton acceptor" evidence="13">
    <location>
        <position position="67"/>
    </location>
</feature>
<evidence type="ECO:0000256" key="9">
    <source>
        <dbReference type="ARBA" id="ARBA00023004"/>
    </source>
</evidence>
<evidence type="ECO:0000256" key="7">
    <source>
        <dbReference type="ARBA" id="ARBA00022837"/>
    </source>
</evidence>
<evidence type="ECO:0000313" key="21">
    <source>
        <dbReference type="Proteomes" id="UP001642360"/>
    </source>
</evidence>
<protein>
    <recommendedName>
        <fullName evidence="3 18">Peroxidase</fullName>
        <ecNumber evidence="3 18">1.11.1.7</ecNumber>
    </recommendedName>
</protein>
<dbReference type="InterPro" id="IPR010255">
    <property type="entry name" value="Haem_peroxidase_sf"/>
</dbReference>
<feature type="chain" id="PRO_5044535079" description="Peroxidase" evidence="18">
    <location>
        <begin position="22"/>
        <end position="327"/>
    </location>
</feature>
<feature type="binding site" evidence="15">
    <location>
        <position position="75"/>
    </location>
    <ligand>
        <name>Ca(2+)</name>
        <dbReference type="ChEBI" id="CHEBI:29108"/>
        <label>1</label>
    </ligand>
</feature>
<keyword evidence="7 15" id="KW-0106">Calcium</keyword>
<dbReference type="InterPro" id="IPR000823">
    <property type="entry name" value="Peroxidase_pln"/>
</dbReference>
<feature type="binding site" evidence="15">
    <location>
        <position position="89"/>
    </location>
    <ligand>
        <name>Ca(2+)</name>
        <dbReference type="ChEBI" id="CHEBI:29108"/>
        <label>1</label>
    </ligand>
</feature>
<feature type="disulfide bond" evidence="17">
    <location>
        <begin position="122"/>
        <end position="323"/>
    </location>
</feature>
<dbReference type="PROSITE" id="PS00435">
    <property type="entry name" value="PEROXIDASE_1"/>
    <property type="match status" value="1"/>
</dbReference>
<comment type="caution">
    <text evidence="20">The sequence shown here is derived from an EMBL/GenBank/DDBJ whole genome shotgun (WGS) entry which is preliminary data.</text>
</comment>
<keyword evidence="8 18" id="KW-0560">Oxidoreductase</keyword>
<evidence type="ECO:0000256" key="11">
    <source>
        <dbReference type="ARBA" id="ARBA00023180"/>
    </source>
</evidence>
<evidence type="ECO:0000256" key="16">
    <source>
        <dbReference type="PIRSR" id="PIRSR600823-4"/>
    </source>
</evidence>
<dbReference type="GO" id="GO:0042744">
    <property type="term" value="P:hydrogen peroxide catabolic process"/>
    <property type="evidence" value="ECO:0007669"/>
    <property type="project" value="UniProtKB-KW"/>
</dbReference>
<dbReference type="SUPFAM" id="SSF48113">
    <property type="entry name" value="Heme-dependent peroxidases"/>
    <property type="match status" value="1"/>
</dbReference>
<keyword evidence="5 18" id="KW-0349">Heme</keyword>
<evidence type="ECO:0000256" key="2">
    <source>
        <dbReference type="ARBA" id="ARBA00006873"/>
    </source>
</evidence>
<comment type="similarity">
    <text evidence="2">Belongs to the peroxidase family. Ascorbate peroxidase subfamily.</text>
</comment>
<keyword evidence="10 17" id="KW-1015">Disulfide bond</keyword>
<dbReference type="Gene3D" id="1.10.520.10">
    <property type="match status" value="1"/>
</dbReference>
<comment type="subcellular location">
    <subcellularLocation>
        <location evidence="18">Secreted</location>
    </subcellularLocation>
</comment>
<comment type="cofactor">
    <cofactor evidence="15 18">
        <name>heme b</name>
        <dbReference type="ChEBI" id="CHEBI:60344"/>
    </cofactor>
    <text evidence="15 18">Binds 1 heme b (iron(II)-protoporphyrin IX) group per subunit.</text>
</comment>
<dbReference type="EMBL" id="CAUOFW020007591">
    <property type="protein sequence ID" value="CAK9179712.1"/>
    <property type="molecule type" value="Genomic_DNA"/>
</dbReference>
<dbReference type="FunFam" id="1.10.420.10:FF:000001">
    <property type="entry name" value="Peroxidase"/>
    <property type="match status" value="1"/>
</dbReference>
<sequence length="327" mass="35445">MDHKTLFCLTITSCLVFFSASFPNGQLNYNFYDGSCPNLSMTVRWGVWAAFQNDTRIAASLLRLHFHDCFVNGCDGSVLLDDTKDFKGEKNALPNRNSVRGFEVIDSIKAELERACPSTVSCADILTLAAREAVGLSGGPYWPVPLGRRDGLTASEKAANEKLPSPFDALENITAKFAANGLDVKDVVVLSGGHTIGLAQCFTFKRRLFDFKGSGKPDPSLDSSVLSSLRSTCPNADGSNTKLAPLDSQSTYSFDNLYYQNLVNKTGLLESDQALMDDPKTAAMVNSYSMYPFLFSQDFAASMVKLGNVGLLTGKAGEIRKKCGSVN</sequence>
<evidence type="ECO:0000256" key="5">
    <source>
        <dbReference type="ARBA" id="ARBA00022617"/>
    </source>
</evidence>
<evidence type="ECO:0000256" key="1">
    <source>
        <dbReference type="ARBA" id="ARBA00000189"/>
    </source>
</evidence>
<dbReference type="InterPro" id="IPR019793">
    <property type="entry name" value="Peroxidases_heam-ligand_BS"/>
</dbReference>
<dbReference type="PANTHER" id="PTHR31388">
    <property type="entry name" value="PEROXIDASE 72-RELATED"/>
    <property type="match status" value="1"/>
</dbReference>
<dbReference type="PROSITE" id="PS00436">
    <property type="entry name" value="PEROXIDASE_2"/>
    <property type="match status" value="1"/>
</dbReference>
<feature type="binding site" evidence="15">
    <location>
        <position position="255"/>
    </location>
    <ligand>
        <name>Ca(2+)</name>
        <dbReference type="ChEBI" id="CHEBI:29108"/>
        <label>2</label>
    </ligand>
</feature>
<evidence type="ECO:0000256" key="10">
    <source>
        <dbReference type="ARBA" id="ARBA00023157"/>
    </source>
</evidence>
<dbReference type="GO" id="GO:0006979">
    <property type="term" value="P:response to oxidative stress"/>
    <property type="evidence" value="ECO:0007669"/>
    <property type="project" value="UniProtKB-UniRule"/>
</dbReference>
<evidence type="ECO:0000256" key="14">
    <source>
        <dbReference type="PIRSR" id="PIRSR600823-2"/>
    </source>
</evidence>
<evidence type="ECO:0000256" key="4">
    <source>
        <dbReference type="ARBA" id="ARBA00022559"/>
    </source>
</evidence>
<accession>A0ABC8UFC1</accession>
<feature type="binding site" evidence="15">
    <location>
        <position position="68"/>
    </location>
    <ligand>
        <name>Ca(2+)</name>
        <dbReference type="ChEBI" id="CHEBI:29108"/>
        <label>1</label>
    </ligand>
</feature>
<dbReference type="GO" id="GO:0046872">
    <property type="term" value="F:metal ion binding"/>
    <property type="evidence" value="ECO:0007669"/>
    <property type="project" value="UniProtKB-UniRule"/>
</dbReference>
<gene>
    <name evidence="20" type="ORF">ILEXP_LOCUS49666</name>
</gene>
<evidence type="ECO:0000313" key="20">
    <source>
        <dbReference type="EMBL" id="CAK9179712.1"/>
    </source>
</evidence>
<comment type="catalytic activity">
    <reaction evidence="1 18">
        <text>2 a phenolic donor + H2O2 = 2 a phenolic radical donor + 2 H2O</text>
        <dbReference type="Rhea" id="RHEA:56136"/>
        <dbReference type="ChEBI" id="CHEBI:15377"/>
        <dbReference type="ChEBI" id="CHEBI:16240"/>
        <dbReference type="ChEBI" id="CHEBI:139520"/>
        <dbReference type="ChEBI" id="CHEBI:139521"/>
        <dbReference type="EC" id="1.11.1.7"/>
    </reaction>
</comment>
<evidence type="ECO:0000256" key="15">
    <source>
        <dbReference type="PIRSR" id="PIRSR600823-3"/>
    </source>
</evidence>
<feature type="binding site" evidence="15">
    <location>
        <position position="77"/>
    </location>
    <ligand>
        <name>Ca(2+)</name>
        <dbReference type="ChEBI" id="CHEBI:29108"/>
        <label>1</label>
    </ligand>
</feature>
<keyword evidence="18" id="KW-0732">Signal</keyword>
<dbReference type="PANTHER" id="PTHR31388:SF34">
    <property type="entry name" value="PEROXIDASE 10"/>
    <property type="match status" value="1"/>
</dbReference>
<keyword evidence="11" id="KW-0325">Glycoprotein</keyword>
<evidence type="ECO:0000256" key="18">
    <source>
        <dbReference type="RuleBase" id="RU362060"/>
    </source>
</evidence>
<keyword evidence="6 15" id="KW-0479">Metal-binding</keyword>